<keyword evidence="2" id="KW-1185">Reference proteome</keyword>
<comment type="caution">
    <text evidence="1">The sequence shown here is derived from an EMBL/GenBank/DDBJ whole genome shotgun (WGS) entry which is preliminary data.</text>
</comment>
<evidence type="ECO:0000313" key="1">
    <source>
        <dbReference type="EMBL" id="KAI0043575.1"/>
    </source>
</evidence>
<reference evidence="1" key="2">
    <citation type="journal article" date="2022" name="New Phytol.">
        <title>Evolutionary transition to the ectomycorrhizal habit in the genomes of a hyperdiverse lineage of mushroom-forming fungi.</title>
        <authorList>
            <person name="Looney B."/>
            <person name="Miyauchi S."/>
            <person name="Morin E."/>
            <person name="Drula E."/>
            <person name="Courty P.E."/>
            <person name="Kohler A."/>
            <person name="Kuo A."/>
            <person name="LaButti K."/>
            <person name="Pangilinan J."/>
            <person name="Lipzen A."/>
            <person name="Riley R."/>
            <person name="Andreopoulos W."/>
            <person name="He G."/>
            <person name="Johnson J."/>
            <person name="Nolan M."/>
            <person name="Tritt A."/>
            <person name="Barry K.W."/>
            <person name="Grigoriev I.V."/>
            <person name="Nagy L.G."/>
            <person name="Hibbett D."/>
            <person name="Henrissat B."/>
            <person name="Matheny P.B."/>
            <person name="Labbe J."/>
            <person name="Martin F.M."/>
        </authorList>
    </citation>
    <scope>NUCLEOTIDE SEQUENCE</scope>
    <source>
        <strain evidence="1">FP105234-sp</strain>
    </source>
</reference>
<name>A0ACB8RJ00_9AGAM</name>
<dbReference type="Proteomes" id="UP000814033">
    <property type="component" value="Unassembled WGS sequence"/>
</dbReference>
<dbReference type="EMBL" id="MU276012">
    <property type="protein sequence ID" value="KAI0043575.1"/>
    <property type="molecule type" value="Genomic_DNA"/>
</dbReference>
<sequence length="560" mass="59837">MPVQSTLQPPTPEFSQLGSPTDDGDSHTEIDWRHFDELMALVNSKALPSPTSDTDSLFGGNDILNETVVSPPTFQFLSLPSSSDLADAETPPLRLPLALAPELEEPLPVSQSVPVPAHDSVQVRSAASEPPSAAEIPALVETSLAAFTPQTPSSSPSGHSHTSGQAPSVSSTEDISGKVRPGGTNRGGSKYLVPLSREAFVQLNRLYPQFCCANGWRDGEDNWIRHALTIPHVWNVDPVLREEVLLPACPQYFHESCLDMGTARMDVMKNHLKKCPALQSQRDAGIKLEAILVTFGELRRAKERFGKWNPEKSVMQAAKKAARKLSEEAARAAGTAATDSLSPAPAAGPSRRTAQKARAVPSAATSSTPPTNAVGPARRGRAQARSVPYTVTSPLAPLENAVAGPSVPSQPFPLQATYAPGLAAGHIAPFMGMPPQLDHAVAFPQPVADENVFFPAPLYGSQPYTLPPAFLQEAHGLQPAYAGGAQAFEPQQAYGSQEVYAPPHTLPPAFVQQAYAPLHPSQLHTAQLDQAPQSYAYAPQQHRYYGHPFTLLPDDGHPTS</sequence>
<organism evidence="1 2">
    <name type="scientific">Auriscalpium vulgare</name>
    <dbReference type="NCBI Taxonomy" id="40419"/>
    <lineage>
        <taxon>Eukaryota</taxon>
        <taxon>Fungi</taxon>
        <taxon>Dikarya</taxon>
        <taxon>Basidiomycota</taxon>
        <taxon>Agaricomycotina</taxon>
        <taxon>Agaricomycetes</taxon>
        <taxon>Russulales</taxon>
        <taxon>Auriscalpiaceae</taxon>
        <taxon>Auriscalpium</taxon>
    </lineage>
</organism>
<protein>
    <submittedName>
        <fullName evidence="1">Uncharacterized protein</fullName>
    </submittedName>
</protein>
<proteinExistence type="predicted"/>
<gene>
    <name evidence="1" type="ORF">FA95DRAFT_1575008</name>
</gene>
<reference evidence="1" key="1">
    <citation type="submission" date="2021-02" db="EMBL/GenBank/DDBJ databases">
        <authorList>
            <consortium name="DOE Joint Genome Institute"/>
            <person name="Ahrendt S."/>
            <person name="Looney B.P."/>
            <person name="Miyauchi S."/>
            <person name="Morin E."/>
            <person name="Drula E."/>
            <person name="Courty P.E."/>
            <person name="Chicoki N."/>
            <person name="Fauchery L."/>
            <person name="Kohler A."/>
            <person name="Kuo A."/>
            <person name="Labutti K."/>
            <person name="Pangilinan J."/>
            <person name="Lipzen A."/>
            <person name="Riley R."/>
            <person name="Andreopoulos W."/>
            <person name="He G."/>
            <person name="Johnson J."/>
            <person name="Barry K.W."/>
            <person name="Grigoriev I.V."/>
            <person name="Nagy L."/>
            <person name="Hibbett D."/>
            <person name="Henrissat B."/>
            <person name="Matheny P.B."/>
            <person name="Labbe J."/>
            <person name="Martin F."/>
        </authorList>
    </citation>
    <scope>NUCLEOTIDE SEQUENCE</scope>
    <source>
        <strain evidence="1">FP105234-sp</strain>
    </source>
</reference>
<accession>A0ACB8RJ00</accession>
<evidence type="ECO:0000313" key="2">
    <source>
        <dbReference type="Proteomes" id="UP000814033"/>
    </source>
</evidence>